<keyword evidence="12" id="KW-1185">Reference proteome</keyword>
<evidence type="ECO:0000256" key="3">
    <source>
        <dbReference type="ARBA" id="ARBA00022763"/>
    </source>
</evidence>
<dbReference type="PANTHER" id="PTHR30591">
    <property type="entry name" value="RECBCD ENZYME SUBUNIT RECC"/>
    <property type="match status" value="1"/>
</dbReference>
<dbReference type="SUPFAM" id="SSF52540">
    <property type="entry name" value="P-loop containing nucleoside triphosphate hydrolases"/>
    <property type="match status" value="1"/>
</dbReference>
<evidence type="ECO:0000256" key="9">
    <source>
        <dbReference type="ARBA" id="ARBA00023204"/>
    </source>
</evidence>
<evidence type="ECO:0000256" key="7">
    <source>
        <dbReference type="ARBA" id="ARBA00022840"/>
    </source>
</evidence>
<dbReference type="Pfam" id="PF21445">
    <property type="entry name" value="ADDB_N"/>
    <property type="match status" value="1"/>
</dbReference>
<dbReference type="PANTHER" id="PTHR30591:SF1">
    <property type="entry name" value="RECBCD ENZYME SUBUNIT RECC"/>
    <property type="match status" value="1"/>
</dbReference>
<dbReference type="Gene3D" id="3.90.320.10">
    <property type="match status" value="1"/>
</dbReference>
<keyword evidence="2" id="KW-0547">Nucleotide-binding</keyword>
<dbReference type="InterPro" id="IPR027417">
    <property type="entry name" value="P-loop_NTPase"/>
</dbReference>
<organism evidence="11 12">
    <name type="scientific">Yanshouia hominis</name>
    <dbReference type="NCBI Taxonomy" id="2763673"/>
    <lineage>
        <taxon>Bacteria</taxon>
        <taxon>Bacillati</taxon>
        <taxon>Bacillota</taxon>
        <taxon>Clostridia</taxon>
        <taxon>Eubacteriales</taxon>
        <taxon>Oscillospiraceae</taxon>
        <taxon>Yanshouia</taxon>
    </lineage>
</organism>
<evidence type="ECO:0000256" key="2">
    <source>
        <dbReference type="ARBA" id="ARBA00022741"/>
    </source>
</evidence>
<comment type="caution">
    <text evidence="11">The sequence shown here is derived from an EMBL/GenBank/DDBJ whole genome shotgun (WGS) entry which is preliminary data.</text>
</comment>
<evidence type="ECO:0000313" key="12">
    <source>
        <dbReference type="Proteomes" id="UP000658131"/>
    </source>
</evidence>
<keyword evidence="7" id="KW-0067">ATP-binding</keyword>
<dbReference type="Gene3D" id="3.40.50.300">
    <property type="entry name" value="P-loop containing nucleotide triphosphate hydrolases"/>
    <property type="match status" value="4"/>
</dbReference>
<keyword evidence="9" id="KW-0234">DNA repair</keyword>
<evidence type="ECO:0000259" key="10">
    <source>
        <dbReference type="PROSITE" id="PS51217"/>
    </source>
</evidence>
<dbReference type="Pfam" id="PF12705">
    <property type="entry name" value="PDDEXK_1"/>
    <property type="match status" value="1"/>
</dbReference>
<dbReference type="InterPro" id="IPR014017">
    <property type="entry name" value="DNA_helicase_UvrD-like_C"/>
</dbReference>
<reference evidence="11 12" key="1">
    <citation type="submission" date="2020-08" db="EMBL/GenBank/DDBJ databases">
        <title>Genome public.</title>
        <authorList>
            <person name="Liu C."/>
            <person name="Sun Q."/>
        </authorList>
    </citation>
    <scope>NUCLEOTIDE SEQUENCE [LARGE SCALE GENOMIC DNA]</scope>
    <source>
        <strain evidence="11 12">BX1</strain>
    </source>
</reference>
<keyword evidence="6" id="KW-0269">Exonuclease</keyword>
<dbReference type="InterPro" id="IPR038726">
    <property type="entry name" value="PDDEXK_AddAB-type"/>
</dbReference>
<evidence type="ECO:0000313" key="11">
    <source>
        <dbReference type="EMBL" id="MBC8575992.1"/>
    </source>
</evidence>
<dbReference type="PROSITE" id="PS51217">
    <property type="entry name" value="UVRD_HELICASE_CTER"/>
    <property type="match status" value="1"/>
</dbReference>
<feature type="domain" description="UvrD-like helicase C-terminal" evidence="10">
    <location>
        <begin position="264"/>
        <end position="555"/>
    </location>
</feature>
<gene>
    <name evidence="11" type="ORF">H8717_06165</name>
</gene>
<proteinExistence type="predicted"/>
<protein>
    <submittedName>
        <fullName evidence="11">PD-(D/E)XK nuclease family protein</fullName>
    </submittedName>
</protein>
<evidence type="ECO:0000256" key="6">
    <source>
        <dbReference type="ARBA" id="ARBA00022839"/>
    </source>
</evidence>
<keyword evidence="1" id="KW-0540">Nuclease</keyword>
<evidence type="ECO:0000256" key="1">
    <source>
        <dbReference type="ARBA" id="ARBA00022722"/>
    </source>
</evidence>
<keyword evidence="8" id="KW-0238">DNA-binding</keyword>
<dbReference type="RefSeq" id="WP_262399555.1">
    <property type="nucleotide sequence ID" value="NZ_JACRTB010000008.1"/>
</dbReference>
<keyword evidence="5" id="KW-0347">Helicase</keyword>
<name>A0ABR7NHV6_9FIRM</name>
<keyword evidence="4" id="KW-0378">Hydrolase</keyword>
<dbReference type="InterPro" id="IPR011604">
    <property type="entry name" value="PDDEXK-like_dom_sf"/>
</dbReference>
<keyword evidence="3" id="KW-0227">DNA damage</keyword>
<evidence type="ECO:0000256" key="4">
    <source>
        <dbReference type="ARBA" id="ARBA00022801"/>
    </source>
</evidence>
<dbReference type="Proteomes" id="UP000658131">
    <property type="component" value="Unassembled WGS sequence"/>
</dbReference>
<accession>A0ABR7NHV6</accession>
<evidence type="ECO:0000256" key="5">
    <source>
        <dbReference type="ARBA" id="ARBA00022806"/>
    </source>
</evidence>
<dbReference type="InterPro" id="IPR049035">
    <property type="entry name" value="ADDB_N"/>
</dbReference>
<dbReference type="EMBL" id="JACRTB010000008">
    <property type="protein sequence ID" value="MBC8575992.1"/>
    <property type="molecule type" value="Genomic_DNA"/>
</dbReference>
<sequence>MLHLVCGAAHSGKTALMQQILLDSAQNGRKAMLIVPEQASFSNERMLYSLPGGRSELLKVLSFTRLSELLLRQLGGLGRELIGETASAFLVNVALEELSDTLTVYRRHYRSRGFIGQIAGMIRECQNAGVSPGALSSFALAQPEGSLRQKAYELSVIYDTYEAVLHRSYLSPTDLLTLAADRLAADQSGLYAGEEVVIDDFGSFTAPELRLIEALLGRAHRVSVALCCDAPSSREPAFALAADTAARLAALAREQCCGVEETLLPGGASAPGLAAFERAVRRERLPEDGRRYREIRARRAADPYEELSFTAAEIARLVREEGLRYREIAVIARDLSRYDVALPAVFERYRIPCFLDLRTDACSSALTQGVLTAAAVAGGLREGDPLQLAASPLTGLSAGELGALENYCYVWSVRGRGWEQPFVNHPDGMVGPLDEAAAQRLAGIEDSRRRVMEAVLPLRAAMKEGTPRRFAEGIWRFLQDCGARERLEDFAAPMPPEERRLFLEEQNLLWEQLVGTLDLFAAMPEEITLDAERAYELLELAVGSFEVATVPRTLDEVAVGTADRMRPENPRVVFLLGLVEGEFPSAAMPGGLFSEEERERMARGGLPFIVEGDRSAATERMFCYRAATAATERLYAFYPAANAVGERLAPSELFTRAAALSAPWEEEPLWEAQTPASIETALAGCGSPGPGEGPQAAALRSAARRVLGEERCRRLEAAAEKQSHKIGDGALARRLFGMRMRLSPTRLEQFYRCPFSYYMNKGLGAKARQRAELSPAQAGTLIHRVLEQSVAHFGGEGLSTVPEPELRGEIARQTDGYLIERLGDLSQAPRRLVGGFRRIGDWLYELLRRIGEELSQSRFEPAAFELSIREGGEVEPLVLRTAGGGEILVEGTVDRVDVAEINGRRYLRVLDYKSGRKKFLLDDVYYGLNLQMLVYLFTICKNGREELSGLLPAGALYLPALGGYVPAARDADPEKIAGARLEQYRMNGLLLDDPSVLRAMEADLGGLYIPYTDGKKAEALYSLSEMGRLSRLVEDRLRGMAEELHRGEIAARPSCRGTESPCGYCDYRGICGFEEGDPVRELAALDRDAVLKELQEEAEQ</sequence>
<evidence type="ECO:0000256" key="8">
    <source>
        <dbReference type="ARBA" id="ARBA00023125"/>
    </source>
</evidence>